<gene>
    <name evidence="5" type="ORF">BCF44_109385</name>
</gene>
<accession>A0A3E0HEY7</accession>
<evidence type="ECO:0000256" key="1">
    <source>
        <dbReference type="ARBA" id="ARBA00001957"/>
    </source>
</evidence>
<evidence type="ECO:0000313" key="6">
    <source>
        <dbReference type="Proteomes" id="UP000256269"/>
    </source>
</evidence>
<dbReference type="PROSITE" id="PS00455">
    <property type="entry name" value="AMP_BINDING"/>
    <property type="match status" value="1"/>
</dbReference>
<dbReference type="Gene3D" id="1.10.1200.10">
    <property type="entry name" value="ACP-like"/>
    <property type="match status" value="1"/>
</dbReference>
<proteinExistence type="predicted"/>
<dbReference type="GO" id="GO:0005829">
    <property type="term" value="C:cytosol"/>
    <property type="evidence" value="ECO:0007669"/>
    <property type="project" value="TreeGrafter"/>
</dbReference>
<dbReference type="InterPro" id="IPR045851">
    <property type="entry name" value="AMP-bd_C_sf"/>
</dbReference>
<dbReference type="InterPro" id="IPR000873">
    <property type="entry name" value="AMP-dep_synth/lig_dom"/>
</dbReference>
<evidence type="ECO:0000256" key="3">
    <source>
        <dbReference type="ARBA" id="ARBA00022553"/>
    </source>
</evidence>
<dbReference type="GO" id="GO:0043041">
    <property type="term" value="P:amino acid activation for nonribosomal peptide biosynthetic process"/>
    <property type="evidence" value="ECO:0007669"/>
    <property type="project" value="TreeGrafter"/>
</dbReference>
<dbReference type="GO" id="GO:0008610">
    <property type="term" value="P:lipid biosynthetic process"/>
    <property type="evidence" value="ECO:0007669"/>
    <property type="project" value="UniProtKB-ARBA"/>
</dbReference>
<dbReference type="InterPro" id="IPR023213">
    <property type="entry name" value="CAT-like_dom_sf"/>
</dbReference>
<dbReference type="InterPro" id="IPR020845">
    <property type="entry name" value="AMP-binding_CS"/>
</dbReference>
<dbReference type="GO" id="GO:0047527">
    <property type="term" value="F:2,3-dihydroxybenzoate-serine ligase activity"/>
    <property type="evidence" value="ECO:0007669"/>
    <property type="project" value="TreeGrafter"/>
</dbReference>
<dbReference type="GO" id="GO:0009366">
    <property type="term" value="C:enterobactin synthetase complex"/>
    <property type="evidence" value="ECO:0007669"/>
    <property type="project" value="TreeGrafter"/>
</dbReference>
<evidence type="ECO:0000256" key="2">
    <source>
        <dbReference type="ARBA" id="ARBA00022450"/>
    </source>
</evidence>
<dbReference type="Gene3D" id="3.30.300.30">
    <property type="match status" value="1"/>
</dbReference>
<feature type="domain" description="Polyketide synthase-like phosphopantetheine-binding" evidence="4">
    <location>
        <begin position="504"/>
        <end position="572"/>
    </location>
</feature>
<dbReference type="InterPro" id="IPR020806">
    <property type="entry name" value="PKS_PP-bd"/>
</dbReference>
<dbReference type="PANTHER" id="PTHR45527">
    <property type="entry name" value="NONRIBOSOMAL PEPTIDE SYNTHETASE"/>
    <property type="match status" value="1"/>
</dbReference>
<organism evidence="5 6">
    <name type="scientific">Kutzneria buriramensis</name>
    <dbReference type="NCBI Taxonomy" id="1045776"/>
    <lineage>
        <taxon>Bacteria</taxon>
        <taxon>Bacillati</taxon>
        <taxon>Actinomycetota</taxon>
        <taxon>Actinomycetes</taxon>
        <taxon>Pseudonocardiales</taxon>
        <taxon>Pseudonocardiaceae</taxon>
        <taxon>Kutzneria</taxon>
    </lineage>
</organism>
<dbReference type="EMBL" id="QUNO01000009">
    <property type="protein sequence ID" value="REH43839.1"/>
    <property type="molecule type" value="Genomic_DNA"/>
</dbReference>
<dbReference type="GO" id="GO:0031177">
    <property type="term" value="F:phosphopantetheine binding"/>
    <property type="evidence" value="ECO:0007669"/>
    <property type="project" value="InterPro"/>
</dbReference>
<reference evidence="5 6" key="1">
    <citation type="submission" date="2018-08" db="EMBL/GenBank/DDBJ databases">
        <title>Genomic Encyclopedia of Archaeal and Bacterial Type Strains, Phase II (KMG-II): from individual species to whole genera.</title>
        <authorList>
            <person name="Goeker M."/>
        </authorList>
    </citation>
    <scope>NUCLEOTIDE SEQUENCE [LARGE SCALE GENOMIC DNA]</scope>
    <source>
        <strain evidence="5 6">DSM 45791</strain>
    </source>
</reference>
<dbReference type="Gene3D" id="3.30.559.30">
    <property type="entry name" value="Nonribosomal peptide synthetase, condensation domain"/>
    <property type="match status" value="1"/>
</dbReference>
<dbReference type="AlphaFoldDB" id="A0A3E0HEY7"/>
<dbReference type="InterPro" id="IPR001242">
    <property type="entry name" value="Condensation_dom"/>
</dbReference>
<evidence type="ECO:0000259" key="4">
    <source>
        <dbReference type="SMART" id="SM00823"/>
    </source>
</evidence>
<dbReference type="PANTHER" id="PTHR45527:SF1">
    <property type="entry name" value="FATTY ACID SYNTHASE"/>
    <property type="match status" value="1"/>
</dbReference>
<dbReference type="Proteomes" id="UP000256269">
    <property type="component" value="Unassembled WGS sequence"/>
</dbReference>
<dbReference type="Gene3D" id="3.30.559.10">
    <property type="entry name" value="Chloramphenicol acetyltransferase-like domain"/>
    <property type="match status" value="1"/>
</dbReference>
<dbReference type="InterPro" id="IPR042099">
    <property type="entry name" value="ANL_N_sf"/>
</dbReference>
<protein>
    <submittedName>
        <fullName evidence="5">Amino acid adenylation domain-containing protein</fullName>
    </submittedName>
</protein>
<dbReference type="InterPro" id="IPR009081">
    <property type="entry name" value="PP-bd_ACP"/>
</dbReference>
<dbReference type="Gene3D" id="3.40.50.12780">
    <property type="entry name" value="N-terminal domain of ligase-like"/>
    <property type="match status" value="1"/>
</dbReference>
<dbReference type="OrthoDB" id="3243414at2"/>
<dbReference type="SMART" id="SM00823">
    <property type="entry name" value="PKS_PP"/>
    <property type="match status" value="1"/>
</dbReference>
<comment type="caution">
    <text evidence="5">The sequence shown here is derived from an EMBL/GenBank/DDBJ whole genome shotgun (WGS) entry which is preliminary data.</text>
</comment>
<dbReference type="SUPFAM" id="SSF52777">
    <property type="entry name" value="CoA-dependent acyltransferases"/>
    <property type="match status" value="2"/>
</dbReference>
<name>A0A3E0HEY7_9PSEU</name>
<sequence>MPPAVLTGPVIDYAHGDRIEQVLVGHAASRPEAPALRWHGQVVTYRQLVDRASQVAAGLVEAGVEPGDVVTVWRRLDPDLVATLLGVLMAGGVYSGLPADWPMGRVVECVRACDSRVIVSDLPAAGTQIAGVPVVLPMRGNGIEPVGGDAPFCVFMTSGSTGTPKAVASPHRGIMRLAYDDLLALSAETVSLVRAPIAWDGFAVELWLPLLLGGTCLLGEAGALSTEDVRSLVAQGVNYFFLPTSLFGAIVEDGVDSLAGVRTLLVGGERMAAEHAVKCVKAHPDLRLVNGYGPVEGCAYVTGHLVGDEGGEIPIGTAAPNTTIYLLDENRRPVALGERGEIAVAGDSVALGYLGDEAATAEKFPSLNLNGENVRVYLTGDLAEADDNGVLRFVGRADRQVKLRGARIELNEVERALDALPGVGTAVVVGLPRSGPVTTSLAAFYQGPNADQVRAALAEVLPAAYIPDILLPVDPMPLTGNGKADLDALCALLPSSQFEADGPLGTVLRAATDLLGFTPQPDEDLFAQGASSLTAVRLANRVKRDLACELTGADVLAARTITKLLAIIAERPRTAAPVPTVERDDGPTRIQSAFRFLEQATPGSDDLLIPVVYRIRGDVDANRLRQAVHAVVAEHDALRTKLSMDLRTGKVSATVVPAKELPDLLTVAEPVESEVDAIDVVTKFTRRLPRLDREVPLKAILQPCGANDYVFGIATHHVAVDGWSLERLARAIGDRYQGVAGSEESTSYAQVFAAQQSAPTDVAEWRERLDGIPAPAIGRRLGVIRPGPVCEVPLDLPAQKDMADWAARTDRTPFTGYLAAYACALHTVFGIDAVPVNLPVVGRTSPESESVLGPFSNNVVMGLRNLGQGPEAVAAAAAEQMRAVLDSQLLDFDEVLDGLVPKSESWNTFYQVNFVVQENSPAALALPPAAVEHRRIPPRASTMKLRMELFLAGEPHGVLAYRTDCVRDEEARGIAEAWSAGISALLRAEPRNV</sequence>
<dbReference type="GO" id="GO:0009239">
    <property type="term" value="P:enterobactin biosynthetic process"/>
    <property type="evidence" value="ECO:0007669"/>
    <property type="project" value="TreeGrafter"/>
</dbReference>
<dbReference type="InterPro" id="IPR036736">
    <property type="entry name" value="ACP-like_sf"/>
</dbReference>
<keyword evidence="3" id="KW-0597">Phosphoprotein</keyword>
<evidence type="ECO:0000313" key="5">
    <source>
        <dbReference type="EMBL" id="REH43839.1"/>
    </source>
</evidence>
<dbReference type="Pfam" id="PF00668">
    <property type="entry name" value="Condensation"/>
    <property type="match status" value="1"/>
</dbReference>
<keyword evidence="6" id="KW-1185">Reference proteome</keyword>
<keyword evidence="2" id="KW-0596">Phosphopantetheine</keyword>
<comment type="cofactor">
    <cofactor evidence="1">
        <name>pantetheine 4'-phosphate</name>
        <dbReference type="ChEBI" id="CHEBI:47942"/>
    </cofactor>
</comment>
<dbReference type="RefSeq" id="WP_116177251.1">
    <property type="nucleotide sequence ID" value="NZ_CP144375.1"/>
</dbReference>
<dbReference type="SUPFAM" id="SSF56801">
    <property type="entry name" value="Acetyl-CoA synthetase-like"/>
    <property type="match status" value="1"/>
</dbReference>
<dbReference type="SUPFAM" id="SSF47336">
    <property type="entry name" value="ACP-like"/>
    <property type="match status" value="1"/>
</dbReference>
<dbReference type="Pfam" id="PF00550">
    <property type="entry name" value="PP-binding"/>
    <property type="match status" value="1"/>
</dbReference>
<dbReference type="Pfam" id="PF00501">
    <property type="entry name" value="AMP-binding"/>
    <property type="match status" value="1"/>
</dbReference>